<keyword evidence="4" id="KW-1185">Reference proteome</keyword>
<accession>A0A0V8IZY1</accession>
<dbReference type="OrthoDB" id="2138638at2"/>
<evidence type="ECO:0000256" key="2">
    <source>
        <dbReference type="SAM" id="SignalP"/>
    </source>
</evidence>
<evidence type="ECO:0000313" key="4">
    <source>
        <dbReference type="Proteomes" id="UP000054099"/>
    </source>
</evidence>
<dbReference type="PROSITE" id="PS51257">
    <property type="entry name" value="PROKAR_LIPOPROTEIN"/>
    <property type="match status" value="1"/>
</dbReference>
<gene>
    <name evidence="3" type="ORF">AS030_20535</name>
</gene>
<organism evidence="3 4">
    <name type="scientific">Fictibacillus enclensis</name>
    <dbReference type="NCBI Taxonomy" id="1017270"/>
    <lineage>
        <taxon>Bacteria</taxon>
        <taxon>Bacillati</taxon>
        <taxon>Bacillota</taxon>
        <taxon>Bacilli</taxon>
        <taxon>Bacillales</taxon>
        <taxon>Fictibacillaceae</taxon>
        <taxon>Fictibacillus</taxon>
    </lineage>
</organism>
<feature type="compositionally biased region" description="Basic and acidic residues" evidence="1">
    <location>
        <begin position="73"/>
        <end position="87"/>
    </location>
</feature>
<sequence length="229" mass="25249">MKFRFLAAAILLTVFMLAGCNFGNTASKDNSSGKPQSTKEEKGATNDSKANQERDSSSDNDPSAEANNSTEDNNDKPSSRDVHDQDVNKTTYKTNEEAAEAIKGYEKMEQTNVDLGHDIKAFAEGAAGHQYLSWNEGRWLIQVNYPSDPQYAIDKNVDGLGFSKKMVAYLETHYLPAPKDKGIVIVNGFKDSGVTTVRWQKGNVVYEIKSTKNSPIETLEKAVEAGKNR</sequence>
<feature type="compositionally biased region" description="Polar residues" evidence="1">
    <location>
        <begin position="24"/>
        <end position="36"/>
    </location>
</feature>
<reference evidence="3 4" key="1">
    <citation type="journal article" date="2014" name="Antonie Van Leeuwenhoek">
        <title>Fictibacillus enclensis sp. nov., isolated from marine sediment.</title>
        <authorList>
            <person name="Dastager S.G."/>
            <person name="Mawlankar R."/>
            <person name="Srinivasan K."/>
            <person name="Tang S.K."/>
            <person name="Lee J.C."/>
            <person name="Ramana V.V."/>
            <person name="Shouche Y.S."/>
        </authorList>
    </citation>
    <scope>NUCLEOTIDE SEQUENCE [LARGE SCALE GENOMIC DNA]</scope>
    <source>
        <strain evidence="3 4">NIO-1003</strain>
    </source>
</reference>
<feature type="compositionally biased region" description="Polar residues" evidence="1">
    <location>
        <begin position="59"/>
        <end position="71"/>
    </location>
</feature>
<protein>
    <recommendedName>
        <fullName evidence="5">Lipoprotein</fullName>
    </recommendedName>
</protein>
<keyword evidence="2" id="KW-0732">Signal</keyword>
<feature type="chain" id="PRO_5038573436" description="Lipoprotein" evidence="2">
    <location>
        <begin position="19"/>
        <end position="229"/>
    </location>
</feature>
<comment type="caution">
    <text evidence="3">The sequence shown here is derived from an EMBL/GenBank/DDBJ whole genome shotgun (WGS) entry which is preliminary data.</text>
</comment>
<feature type="signal peptide" evidence="2">
    <location>
        <begin position="1"/>
        <end position="18"/>
    </location>
</feature>
<name>A0A0V8IZY1_9BACL</name>
<dbReference type="Proteomes" id="UP000054099">
    <property type="component" value="Unassembled WGS sequence"/>
</dbReference>
<proteinExistence type="predicted"/>
<evidence type="ECO:0000313" key="3">
    <source>
        <dbReference type="EMBL" id="KSU80325.1"/>
    </source>
</evidence>
<evidence type="ECO:0000256" key="1">
    <source>
        <dbReference type="SAM" id="MobiDB-lite"/>
    </source>
</evidence>
<feature type="compositionally biased region" description="Basic and acidic residues" evidence="1">
    <location>
        <begin position="37"/>
        <end position="57"/>
    </location>
</feature>
<dbReference type="EMBL" id="LNQN01000007">
    <property type="protein sequence ID" value="KSU80325.1"/>
    <property type="molecule type" value="Genomic_DNA"/>
</dbReference>
<dbReference type="RefSeq" id="WP_061975235.1">
    <property type="nucleotide sequence ID" value="NZ_FMAV01000005.1"/>
</dbReference>
<evidence type="ECO:0008006" key="5">
    <source>
        <dbReference type="Google" id="ProtNLM"/>
    </source>
</evidence>
<feature type="region of interest" description="Disordered" evidence="1">
    <location>
        <begin position="24"/>
        <end position="95"/>
    </location>
</feature>
<dbReference type="AlphaFoldDB" id="A0A0V8IZY1"/>